<feature type="transmembrane region" description="Helical" evidence="1">
    <location>
        <begin position="20"/>
        <end position="37"/>
    </location>
</feature>
<keyword evidence="1" id="KW-0472">Membrane</keyword>
<comment type="caution">
    <text evidence="2">The sequence shown here is derived from an EMBL/GenBank/DDBJ whole genome shotgun (WGS) entry which is preliminary data.</text>
</comment>
<keyword evidence="1" id="KW-0812">Transmembrane</keyword>
<keyword evidence="3" id="KW-1185">Reference proteome</keyword>
<evidence type="ECO:0000313" key="2">
    <source>
        <dbReference type="EMBL" id="MDQ0998725.1"/>
    </source>
</evidence>
<evidence type="ECO:0000313" key="3">
    <source>
        <dbReference type="Proteomes" id="UP001237780"/>
    </source>
</evidence>
<reference evidence="2 3" key="1">
    <citation type="submission" date="2023-07" db="EMBL/GenBank/DDBJ databases">
        <title>Comparative genomics of wheat-associated soil bacteria to identify genetic determinants of phenazine resistance.</title>
        <authorList>
            <person name="Mouncey N."/>
        </authorList>
    </citation>
    <scope>NUCLEOTIDE SEQUENCE [LARGE SCALE GENOMIC DNA]</scope>
    <source>
        <strain evidence="2 3">W4I11</strain>
    </source>
</reference>
<dbReference type="RefSeq" id="WP_162802410.1">
    <property type="nucleotide sequence ID" value="NZ_JBEPMG010000003.1"/>
</dbReference>
<name>A0ABU0SFP8_9HYPH</name>
<gene>
    <name evidence="2" type="ORF">QFZ34_003907</name>
</gene>
<dbReference type="Proteomes" id="UP001237780">
    <property type="component" value="Unassembled WGS sequence"/>
</dbReference>
<sequence length="50" mass="5899">MMDEGDKEKDDYAPYLTPVWGYLILFLIIIPIVLYLGHQYGGYWNSFNQP</sequence>
<accession>A0ABU0SFP8</accession>
<protein>
    <submittedName>
        <fullName evidence="2">Uncharacterized protein</fullName>
    </submittedName>
</protein>
<proteinExistence type="predicted"/>
<keyword evidence="1" id="KW-1133">Transmembrane helix</keyword>
<evidence type="ECO:0000256" key="1">
    <source>
        <dbReference type="SAM" id="Phobius"/>
    </source>
</evidence>
<dbReference type="EMBL" id="JAUSZT010000003">
    <property type="protein sequence ID" value="MDQ0998725.1"/>
    <property type="molecule type" value="Genomic_DNA"/>
</dbReference>
<organism evidence="2 3">
    <name type="scientific">Phyllobacterium ifriqiyense</name>
    <dbReference type="NCBI Taxonomy" id="314238"/>
    <lineage>
        <taxon>Bacteria</taxon>
        <taxon>Pseudomonadati</taxon>
        <taxon>Pseudomonadota</taxon>
        <taxon>Alphaproteobacteria</taxon>
        <taxon>Hyphomicrobiales</taxon>
        <taxon>Phyllobacteriaceae</taxon>
        <taxon>Phyllobacterium</taxon>
    </lineage>
</organism>